<dbReference type="EMBL" id="CP002834">
    <property type="protein sequence ID" value="AFI68721.1"/>
    <property type="molecule type" value="Genomic_DNA"/>
</dbReference>
<dbReference type="PANTHER" id="PTHR46211:SF10">
    <property type="entry name" value="EXPORTED PROTEIN"/>
    <property type="match status" value="1"/>
</dbReference>
<dbReference type="PROSITE" id="PS51704">
    <property type="entry name" value="GP_PDE"/>
    <property type="match status" value="1"/>
</dbReference>
<dbReference type="GeneID" id="93062518"/>
<dbReference type="CDD" id="cd08580">
    <property type="entry name" value="GDPD_Rv2277c_like"/>
    <property type="match status" value="1"/>
</dbReference>
<dbReference type="Gene3D" id="3.20.20.190">
    <property type="entry name" value="Phosphatidylinositol (PI) phosphodiesterase"/>
    <property type="match status" value="1"/>
</dbReference>
<evidence type="ECO:0000313" key="2">
    <source>
        <dbReference type="EMBL" id="AFI68721.1"/>
    </source>
</evidence>
<feature type="domain" description="GP-PDE" evidence="1">
    <location>
        <begin position="39"/>
        <end position="304"/>
    </location>
</feature>
<dbReference type="KEGG" id="bpz:BP1026B_II0453"/>
<dbReference type="GO" id="GO:0008081">
    <property type="term" value="F:phosphoric diester hydrolase activity"/>
    <property type="evidence" value="ECO:0007669"/>
    <property type="project" value="InterPro"/>
</dbReference>
<accession>A0A0H3HS08</accession>
<protein>
    <submittedName>
        <fullName evidence="2">Glycerophosphoryl diester phosphodiesterase family protein</fullName>
    </submittedName>
</protein>
<dbReference type="InterPro" id="IPR030395">
    <property type="entry name" value="GP_PDE_dom"/>
</dbReference>
<dbReference type="RefSeq" id="WP_004553178.1">
    <property type="nucleotide sequence ID" value="NC_017832.1"/>
</dbReference>
<dbReference type="InterPro" id="IPR017946">
    <property type="entry name" value="PLC-like_Pdiesterase_TIM-brl"/>
</dbReference>
<gene>
    <name evidence="2" type="ordered locus">BP1026B_II0453</name>
</gene>
<evidence type="ECO:0000313" key="3">
    <source>
        <dbReference type="Proteomes" id="UP000010087"/>
    </source>
</evidence>
<reference evidence="2 3" key="1">
    <citation type="journal article" date="2012" name="PLoS ONE">
        <title>Evolution of Burkholderia pseudomallei in recurrent melioidosis.</title>
        <authorList>
            <person name="Hayden H.S."/>
            <person name="Lim R."/>
            <person name="Brittnacher M.J."/>
            <person name="Sims E.H."/>
            <person name="Ramage E.R."/>
            <person name="Fong C."/>
            <person name="Wu Z."/>
            <person name="Crist E."/>
            <person name="Chang J."/>
            <person name="Zhou Y."/>
            <person name="Radey M."/>
            <person name="Rohmer L."/>
            <person name="Haugen E."/>
            <person name="Gillett W."/>
            <person name="Wuthiekanun V."/>
            <person name="Peacock S.J."/>
            <person name="Kaul R."/>
            <person name="Miller S.I."/>
            <person name="Manoil C."/>
            <person name="Jacobs M.A."/>
        </authorList>
    </citation>
    <scope>NUCLEOTIDE SEQUENCE [LARGE SCALE GENOMIC DNA]</scope>
    <source>
        <strain evidence="2 3">1026b</strain>
    </source>
</reference>
<sequence length="310" mass="33494">MGQELKTRNILWRIVLLGIVSLSMVTMTSNVCVAAPGFPAIVAHRGGTGDAPENTVYAISKALQNSADAVWITLQLSSDGVPVLYRPTDLKVLTSGSGPISALSAAQLARLDAAYYYNPKDGYPLRGKGYGIPSLEEVLKTFKDTFFYLDIKSPDADPNRMATALSQVLERTGALSRVRIYSTEAKYTAAVQAMPHFETRDETRTALANVTMNHTCQLSPKFGSWYGYELRRDVTLIEETTLGVSPPSPSRLVWNLEAKTCFIDTGKGSVLLIGVNSADDYATAASLGAAAVLVDSPAQARHWPTQVSMP</sequence>
<dbReference type="PANTHER" id="PTHR46211">
    <property type="entry name" value="GLYCEROPHOSPHORYL DIESTER PHOSPHODIESTERASE"/>
    <property type="match status" value="1"/>
</dbReference>
<dbReference type="SUPFAM" id="SSF51695">
    <property type="entry name" value="PLC-like phosphodiesterases"/>
    <property type="match status" value="1"/>
</dbReference>
<dbReference type="Proteomes" id="UP000010087">
    <property type="component" value="Chromosome 2"/>
</dbReference>
<dbReference type="PATRIC" id="fig|884204.6.peg.6543"/>
<evidence type="ECO:0000259" key="1">
    <source>
        <dbReference type="PROSITE" id="PS51704"/>
    </source>
</evidence>
<name>A0A0H3HS08_BURP2</name>
<dbReference type="AlphaFoldDB" id="A0A0H3HS08"/>
<dbReference type="GO" id="GO:0006629">
    <property type="term" value="P:lipid metabolic process"/>
    <property type="evidence" value="ECO:0007669"/>
    <property type="project" value="InterPro"/>
</dbReference>
<dbReference type="Pfam" id="PF03009">
    <property type="entry name" value="GDPD"/>
    <property type="match status" value="1"/>
</dbReference>
<organism evidence="2 3">
    <name type="scientific">Burkholderia pseudomallei (strain 1026b)</name>
    <dbReference type="NCBI Taxonomy" id="884204"/>
    <lineage>
        <taxon>Bacteria</taxon>
        <taxon>Pseudomonadati</taxon>
        <taxon>Pseudomonadota</taxon>
        <taxon>Betaproteobacteria</taxon>
        <taxon>Burkholderiales</taxon>
        <taxon>Burkholderiaceae</taxon>
        <taxon>Burkholderia</taxon>
        <taxon>pseudomallei group</taxon>
    </lineage>
</organism>
<proteinExistence type="predicted"/>